<comment type="caution">
    <text evidence="3">The sequence shown here is derived from an EMBL/GenBank/DDBJ whole genome shotgun (WGS) entry which is preliminary data.</text>
</comment>
<evidence type="ECO:0000313" key="6">
    <source>
        <dbReference type="Proteomes" id="UP000676336"/>
    </source>
</evidence>
<dbReference type="EMBL" id="CAJOBJ010176781">
    <property type="protein sequence ID" value="CAF4903295.1"/>
    <property type="molecule type" value="Genomic_DNA"/>
</dbReference>
<dbReference type="Proteomes" id="UP000681720">
    <property type="component" value="Unassembled WGS sequence"/>
</dbReference>
<dbReference type="Proteomes" id="UP000676336">
    <property type="component" value="Unassembled WGS sequence"/>
</dbReference>
<feature type="region of interest" description="Disordered" evidence="1">
    <location>
        <begin position="1"/>
        <end position="38"/>
    </location>
</feature>
<dbReference type="EMBL" id="CAJOBI010151865">
    <property type="protein sequence ID" value="CAF4814164.1"/>
    <property type="molecule type" value="Genomic_DNA"/>
</dbReference>
<feature type="non-terminal residue" evidence="3">
    <location>
        <position position="1"/>
    </location>
</feature>
<organism evidence="3 6">
    <name type="scientific">Rotaria magnacalcarata</name>
    <dbReference type="NCBI Taxonomy" id="392030"/>
    <lineage>
        <taxon>Eukaryota</taxon>
        <taxon>Metazoa</taxon>
        <taxon>Spiralia</taxon>
        <taxon>Gnathifera</taxon>
        <taxon>Rotifera</taxon>
        <taxon>Eurotatoria</taxon>
        <taxon>Bdelloidea</taxon>
        <taxon>Philodinida</taxon>
        <taxon>Philodinidae</taxon>
        <taxon>Rotaria</taxon>
    </lineage>
</organism>
<evidence type="ECO:0000313" key="2">
    <source>
        <dbReference type="EMBL" id="CAF4547541.1"/>
    </source>
</evidence>
<feature type="non-terminal residue" evidence="3">
    <location>
        <position position="59"/>
    </location>
</feature>
<dbReference type="AlphaFoldDB" id="A0A8S3ABA4"/>
<evidence type="ECO:0000313" key="5">
    <source>
        <dbReference type="EMBL" id="CAF4903295.1"/>
    </source>
</evidence>
<dbReference type="EMBL" id="CAJOBJ010092031">
    <property type="protein sequence ID" value="CAF4547541.1"/>
    <property type="molecule type" value="Genomic_DNA"/>
</dbReference>
<evidence type="ECO:0000256" key="1">
    <source>
        <dbReference type="SAM" id="MobiDB-lite"/>
    </source>
</evidence>
<evidence type="ECO:0000313" key="4">
    <source>
        <dbReference type="EMBL" id="CAF4814164.1"/>
    </source>
</evidence>
<gene>
    <name evidence="2" type="ORF">GIL414_LOCUS36704</name>
    <name evidence="5" type="ORF">GIL414_LOCUS51946</name>
    <name evidence="3" type="ORF">SMN809_LOCUS41747</name>
    <name evidence="4" type="ORF">SMN809_LOCUS47728</name>
</gene>
<proteinExistence type="predicted"/>
<name>A0A8S3ABA4_9BILA</name>
<dbReference type="EMBL" id="CAJOBI010118612">
    <property type="protein sequence ID" value="CAF4667323.1"/>
    <property type="molecule type" value="Genomic_DNA"/>
</dbReference>
<sequence length="59" mass="6687">KVSIAPEPLSSSNVVISNEDDSSVGDYTKDSKNTSIEELEERPTANWIRRQLQYFAQSR</sequence>
<accession>A0A8S3ABA4</accession>
<protein>
    <submittedName>
        <fullName evidence="3">Uncharacterized protein</fullName>
    </submittedName>
</protein>
<evidence type="ECO:0000313" key="3">
    <source>
        <dbReference type="EMBL" id="CAF4667323.1"/>
    </source>
</evidence>
<reference evidence="3" key="1">
    <citation type="submission" date="2021-02" db="EMBL/GenBank/DDBJ databases">
        <authorList>
            <person name="Nowell W R."/>
        </authorList>
    </citation>
    <scope>NUCLEOTIDE SEQUENCE</scope>
</reference>